<keyword evidence="5 8" id="KW-0812">Transmembrane</keyword>
<evidence type="ECO:0000256" key="8">
    <source>
        <dbReference type="RuleBase" id="RU363041"/>
    </source>
</evidence>
<evidence type="ECO:0000256" key="2">
    <source>
        <dbReference type="ARBA" id="ARBA00009142"/>
    </source>
</evidence>
<keyword evidence="7 8" id="KW-0472">Membrane</keyword>
<feature type="transmembrane region" description="Helical" evidence="8">
    <location>
        <begin position="189"/>
        <end position="219"/>
    </location>
</feature>
<evidence type="ECO:0000256" key="1">
    <source>
        <dbReference type="ARBA" id="ARBA00004651"/>
    </source>
</evidence>
<dbReference type="Proteomes" id="UP000327108">
    <property type="component" value="Unassembled WGS sequence"/>
</dbReference>
<dbReference type="PANTHER" id="PTHR30269:SF0">
    <property type="entry name" value="MEMBRANE TRANSPORTER PROTEIN YFCA-RELATED"/>
    <property type="match status" value="1"/>
</dbReference>
<feature type="transmembrane region" description="Helical" evidence="8">
    <location>
        <begin position="158"/>
        <end position="177"/>
    </location>
</feature>
<feature type="transmembrane region" description="Helical" evidence="8">
    <location>
        <begin position="77"/>
        <end position="96"/>
    </location>
</feature>
<dbReference type="KEGG" id="och:CES85_1454"/>
<evidence type="ECO:0000256" key="6">
    <source>
        <dbReference type="ARBA" id="ARBA00022989"/>
    </source>
</evidence>
<evidence type="ECO:0000256" key="5">
    <source>
        <dbReference type="ARBA" id="ARBA00022692"/>
    </source>
</evidence>
<dbReference type="GO" id="GO:0005886">
    <property type="term" value="C:plasma membrane"/>
    <property type="evidence" value="ECO:0007669"/>
    <property type="project" value="UniProtKB-SubCell"/>
</dbReference>
<reference evidence="9 11" key="1">
    <citation type="submission" date="2017-07" db="EMBL/GenBank/DDBJ databases">
        <title>Phylogenetic study on the rhizospheric bacterium Ochrobactrum sp. A44.</title>
        <authorList>
            <person name="Krzyzanowska D.M."/>
            <person name="Ossowicki A."/>
            <person name="Rajewska M."/>
            <person name="Maciag T."/>
            <person name="Kaczynski Z."/>
            <person name="Czerwicka M."/>
            <person name="Jafra S."/>
        </authorList>
    </citation>
    <scope>NUCLEOTIDE SEQUENCE [LARGE SCALE GENOMIC DNA]</scope>
    <source>
        <strain evidence="9 11">A44</strain>
    </source>
</reference>
<feature type="transmembrane region" description="Helical" evidence="8">
    <location>
        <begin position="231"/>
        <end position="249"/>
    </location>
</feature>
<proteinExistence type="inferred from homology"/>
<dbReference type="Pfam" id="PF01925">
    <property type="entry name" value="TauE"/>
    <property type="match status" value="1"/>
</dbReference>
<feature type="transmembrane region" description="Helical" evidence="8">
    <location>
        <begin position="132"/>
        <end position="152"/>
    </location>
</feature>
<feature type="transmembrane region" description="Helical" evidence="8">
    <location>
        <begin position="12"/>
        <end position="42"/>
    </location>
</feature>
<dbReference type="OrthoDB" id="554695at2"/>
<comment type="subcellular location">
    <subcellularLocation>
        <location evidence="1 8">Cell membrane</location>
        <topology evidence="1 8">Multi-pass membrane protein</topology>
    </subcellularLocation>
</comment>
<feature type="transmembrane region" description="Helical" evidence="8">
    <location>
        <begin position="102"/>
        <end position="120"/>
    </location>
</feature>
<dbReference type="RefSeq" id="WP_095446871.1">
    <property type="nucleotide sequence ID" value="NZ_CP022604.1"/>
</dbReference>
<gene>
    <name evidence="9" type="ORF">CES85_1454</name>
    <name evidence="10" type="ORF">F3W84_13065</name>
</gene>
<dbReference type="EMBL" id="VYXQ01000011">
    <property type="protein sequence ID" value="KAA9367644.1"/>
    <property type="molecule type" value="Genomic_DNA"/>
</dbReference>
<protein>
    <recommendedName>
        <fullName evidence="8">Probable membrane transporter protein</fullName>
    </recommendedName>
</protein>
<name>A0A248UJJ2_9HYPH</name>
<organism evidence="9 11">
    <name type="scientific">Ochrobactrum quorumnocens</name>
    <dbReference type="NCBI Taxonomy" id="271865"/>
    <lineage>
        <taxon>Bacteria</taxon>
        <taxon>Pseudomonadati</taxon>
        <taxon>Pseudomonadota</taxon>
        <taxon>Alphaproteobacteria</taxon>
        <taxon>Hyphomicrobiales</taxon>
        <taxon>Brucellaceae</taxon>
        <taxon>Brucella/Ochrobactrum group</taxon>
        <taxon>Ochrobactrum</taxon>
    </lineage>
</organism>
<dbReference type="EMBL" id="CP022604">
    <property type="protein sequence ID" value="ASV86848.1"/>
    <property type="molecule type" value="Genomic_DNA"/>
</dbReference>
<keyword evidence="12" id="KW-1185">Reference proteome</keyword>
<evidence type="ECO:0000256" key="4">
    <source>
        <dbReference type="ARBA" id="ARBA00022475"/>
    </source>
</evidence>
<sequence length="261" mass="27228">MLEFFDTLTLLLTMAAFIAGIIDSIAGGGGMITIPALLLAGIPPVEALGTNKLQGLFGSSSATIAYARKGHVNIRELWPEALASLIGSIFGALLATVLPVDIMRAALPMLLIAIAIYFAVKPSLGDVDRARRIGPFLFGVTIVPLIGFYDGLFGPGTGSFFMLAFVALAGFGVLKATAHTKLLNCASNVGGFATFALVGVINWKIGICMGIAQFIGAQIGASLAMKIGSRIIKPLLIVVSLALAVRLLMDGTNPLRQWLGL</sequence>
<dbReference type="AlphaFoldDB" id="A0A248UJJ2"/>
<dbReference type="InterPro" id="IPR052017">
    <property type="entry name" value="TSUP"/>
</dbReference>
<keyword evidence="3" id="KW-0813">Transport</keyword>
<dbReference type="Proteomes" id="UP000215256">
    <property type="component" value="Chromosome 1"/>
</dbReference>
<evidence type="ECO:0000256" key="3">
    <source>
        <dbReference type="ARBA" id="ARBA00022448"/>
    </source>
</evidence>
<evidence type="ECO:0000313" key="10">
    <source>
        <dbReference type="EMBL" id="KAA9367644.1"/>
    </source>
</evidence>
<accession>A0A248UJJ2</accession>
<evidence type="ECO:0000313" key="11">
    <source>
        <dbReference type="Proteomes" id="UP000215256"/>
    </source>
</evidence>
<keyword evidence="4 8" id="KW-1003">Cell membrane</keyword>
<evidence type="ECO:0000313" key="9">
    <source>
        <dbReference type="EMBL" id="ASV86848.1"/>
    </source>
</evidence>
<dbReference type="InterPro" id="IPR002781">
    <property type="entry name" value="TM_pro_TauE-like"/>
</dbReference>
<evidence type="ECO:0000313" key="12">
    <source>
        <dbReference type="Proteomes" id="UP000327108"/>
    </source>
</evidence>
<dbReference type="PANTHER" id="PTHR30269">
    <property type="entry name" value="TRANSMEMBRANE PROTEIN YFCA"/>
    <property type="match status" value="1"/>
</dbReference>
<keyword evidence="6 8" id="KW-1133">Transmembrane helix</keyword>
<reference evidence="10 12" key="2">
    <citation type="submission" date="2019-09" db="EMBL/GenBank/DDBJ databases">
        <title>Biological control of the noxious weed angled onion (Allium triquetrum) thwarted by endophytic bacteria in Victoria, Australia.</title>
        <authorList>
            <person name="Tehranchian P."/>
            <person name="Adair R.J."/>
            <person name="Van T.H."/>
            <person name="Morrison P.D."/>
            <person name="Williams H."/>
            <person name="Lawrie A.C."/>
        </authorList>
    </citation>
    <scope>NUCLEOTIDE SEQUENCE [LARGE SCALE GENOMIC DNA]</scope>
    <source>
        <strain evidence="10 12">RPTAtOch1</strain>
    </source>
</reference>
<comment type="similarity">
    <text evidence="2 8">Belongs to the 4-toluene sulfonate uptake permease (TSUP) (TC 2.A.102) family.</text>
</comment>
<evidence type="ECO:0000256" key="7">
    <source>
        <dbReference type="ARBA" id="ARBA00023136"/>
    </source>
</evidence>